<proteinExistence type="predicted"/>
<feature type="compositionally biased region" description="Basic and acidic residues" evidence="1">
    <location>
        <begin position="181"/>
        <end position="195"/>
    </location>
</feature>
<dbReference type="AlphaFoldDB" id="A0A645BUQ7"/>
<dbReference type="EMBL" id="VSSQ01021400">
    <property type="protein sequence ID" value="MPM66963.1"/>
    <property type="molecule type" value="Genomic_DNA"/>
</dbReference>
<organism evidence="2">
    <name type="scientific">bioreactor metagenome</name>
    <dbReference type="NCBI Taxonomy" id="1076179"/>
    <lineage>
        <taxon>unclassified sequences</taxon>
        <taxon>metagenomes</taxon>
        <taxon>ecological metagenomes</taxon>
    </lineage>
</organism>
<reference evidence="2" key="1">
    <citation type="submission" date="2019-08" db="EMBL/GenBank/DDBJ databases">
        <authorList>
            <person name="Kucharzyk K."/>
            <person name="Murdoch R.W."/>
            <person name="Higgins S."/>
            <person name="Loffler F."/>
        </authorList>
    </citation>
    <scope>NUCLEOTIDE SEQUENCE</scope>
</reference>
<evidence type="ECO:0000313" key="2">
    <source>
        <dbReference type="EMBL" id="MPM66963.1"/>
    </source>
</evidence>
<gene>
    <name evidence="2" type="ORF">SDC9_113877</name>
</gene>
<feature type="region of interest" description="Disordered" evidence="1">
    <location>
        <begin position="175"/>
        <end position="213"/>
    </location>
</feature>
<name>A0A645BUQ7_9ZZZZ</name>
<evidence type="ECO:0000256" key="1">
    <source>
        <dbReference type="SAM" id="MobiDB-lite"/>
    </source>
</evidence>
<accession>A0A645BUQ7</accession>
<protein>
    <submittedName>
        <fullName evidence="2">Uncharacterized protein</fullName>
    </submittedName>
</protein>
<comment type="caution">
    <text evidence="2">The sequence shown here is derived from an EMBL/GenBank/DDBJ whole genome shotgun (WGS) entry which is preliminary data.</text>
</comment>
<sequence>MHAALYGIDHNVLLPGQLAAFRIFDVVLIVHVGRKVADQKDGFHGVRLVRPLELGHRLIQRLIDRLGTVAAAVGPEGLQHTVNRVEVVGEGSALGDILIAPVTVGDQSDFDFAAAVGFLDIGGDAPDFLFGAFDQAAHRTGGVEHEDHLGINRFDRDGRRPGLVGSRNRNCYGGFGGADRLGPDRNRPGRRDRFGRSGRRSFGRHGGGGEGRCDCARQQCRATQRCDFFHDSPPLGLRCLYGSI</sequence>